<evidence type="ECO:0000313" key="1">
    <source>
        <dbReference type="EMBL" id="ARV85900.1"/>
    </source>
</evidence>
<proteinExistence type="predicted"/>
<accession>A0A218L3N0</accession>
<sequence length="34" mass="3895">MAPKRIPPLKAPPNERPNWERTTICSHCSYRTSG</sequence>
<organism evidence="1">
    <name type="scientific">Planococcus citri densovirus</name>
    <dbReference type="NCBI Taxonomy" id="159153"/>
    <lineage>
        <taxon>Viruses</taxon>
        <taxon>Monodnaviria</taxon>
        <taxon>Shotokuvirae</taxon>
        <taxon>Cossaviricota</taxon>
        <taxon>Quintoviricetes</taxon>
        <taxon>Piccovirales</taxon>
        <taxon>Parvoviridae</taxon>
        <taxon>Densovirinae</taxon>
        <taxon>Scindoambidensovirus</taxon>
        <taxon>Scindoambidensovirus hemipteran1</taxon>
    </lineage>
</organism>
<name>A0A218L3N0_9VIRU</name>
<protein>
    <submittedName>
        <fullName evidence="1">Structural protein</fullName>
    </submittedName>
</protein>
<dbReference type="EMBL" id="KX145609">
    <property type="protein sequence ID" value="ARV85900.1"/>
    <property type="molecule type" value="Genomic_DNA"/>
</dbReference>
<reference evidence="1" key="1">
    <citation type="submission" date="2016-04" db="EMBL/GenBank/DDBJ databases">
        <title>Investigation of virus gene expression using insect transcriptome data.</title>
        <authorList>
            <consortium name="The 1KITE consortium"/>
            <person name="Zhou C."/>
            <person name="Liu S."/>
            <person name="Song W."/>
            <person name="Meng G."/>
            <person name="Yang C."/>
            <person name="Ma J."/>
            <person name="Wang L."/>
            <person name="Gao S."/>
            <person name="Zhao Y."/>
            <person name="Wang H."/>
            <person name="Zhou X."/>
        </authorList>
    </citation>
    <scope>NUCLEOTIDE SEQUENCE</scope>
    <source>
        <strain evidence="1">PcDNV_1KITE</strain>
    </source>
</reference>